<comment type="function">
    <text evidence="9">Serine/threonine kinase that plays a role in the response to environmental stress. Appears to act upstream of the JUN N-terminal pathway.</text>
</comment>
<keyword evidence="5 9" id="KW-0808">Transferase</keyword>
<comment type="catalytic activity">
    <reaction evidence="9">
        <text>L-seryl-[protein] + ATP = O-phospho-L-seryl-[protein] + ADP + H(+)</text>
        <dbReference type="Rhea" id="RHEA:17989"/>
        <dbReference type="Rhea" id="RHEA-COMP:9863"/>
        <dbReference type="Rhea" id="RHEA-COMP:11604"/>
        <dbReference type="ChEBI" id="CHEBI:15378"/>
        <dbReference type="ChEBI" id="CHEBI:29999"/>
        <dbReference type="ChEBI" id="CHEBI:30616"/>
        <dbReference type="ChEBI" id="CHEBI:83421"/>
        <dbReference type="ChEBI" id="CHEBI:456216"/>
        <dbReference type="EC" id="2.7.11.1"/>
    </reaction>
</comment>
<evidence type="ECO:0000259" key="14">
    <source>
        <dbReference type="PROSITE" id="PS50011"/>
    </source>
</evidence>
<evidence type="ECO:0000256" key="5">
    <source>
        <dbReference type="ARBA" id="ARBA00022679"/>
    </source>
</evidence>
<dbReference type="Pfam" id="PF00780">
    <property type="entry name" value="CNH"/>
    <property type="match status" value="1"/>
</dbReference>
<dbReference type="PIRSF" id="PIRSF038172">
    <property type="entry name" value="MAPKKKK"/>
    <property type="match status" value="1"/>
</dbReference>
<keyword evidence="6 9" id="KW-0547">Nucleotide-binding</keyword>
<evidence type="ECO:0000256" key="11">
    <source>
        <dbReference type="PIRSR" id="PIRSR038172-2"/>
    </source>
</evidence>
<dbReference type="SUPFAM" id="SSF56112">
    <property type="entry name" value="Protein kinase-like (PK-like)"/>
    <property type="match status" value="1"/>
</dbReference>
<feature type="binding site" evidence="11">
    <location>
        <begin position="26"/>
        <end position="34"/>
    </location>
    <ligand>
        <name>ATP</name>
        <dbReference type="ChEBI" id="CHEBI:30616"/>
    </ligand>
</feature>
<keyword evidence="17" id="KW-1185">Reference proteome</keyword>
<dbReference type="InterPro" id="IPR001180">
    <property type="entry name" value="CNH_dom"/>
</dbReference>
<evidence type="ECO:0000256" key="1">
    <source>
        <dbReference type="ARBA" id="ARBA00001946"/>
    </source>
</evidence>
<dbReference type="PROSITE" id="PS00107">
    <property type="entry name" value="PROTEIN_KINASE_ATP"/>
    <property type="match status" value="1"/>
</dbReference>
<dbReference type="GO" id="GO:0005524">
    <property type="term" value="F:ATP binding"/>
    <property type="evidence" value="ECO:0007669"/>
    <property type="project" value="UniProtKB-UniRule"/>
</dbReference>
<dbReference type="Ensembl" id="ENSSFAT00005043422.1">
    <property type="protein sequence ID" value="ENSSFAP00005041896.1"/>
    <property type="gene ID" value="ENSSFAG00005017794.1"/>
</dbReference>
<comment type="catalytic activity">
    <reaction evidence="9">
        <text>L-threonyl-[protein] + ATP = O-phospho-L-threonyl-[protein] + ADP + H(+)</text>
        <dbReference type="Rhea" id="RHEA:46608"/>
        <dbReference type="Rhea" id="RHEA-COMP:11060"/>
        <dbReference type="Rhea" id="RHEA-COMP:11605"/>
        <dbReference type="ChEBI" id="CHEBI:15378"/>
        <dbReference type="ChEBI" id="CHEBI:30013"/>
        <dbReference type="ChEBI" id="CHEBI:30616"/>
        <dbReference type="ChEBI" id="CHEBI:61977"/>
        <dbReference type="ChEBI" id="CHEBI:456216"/>
        <dbReference type="EC" id="2.7.11.1"/>
    </reaction>
</comment>
<evidence type="ECO:0000256" key="10">
    <source>
        <dbReference type="PIRSR" id="PIRSR038172-1"/>
    </source>
</evidence>
<dbReference type="PANTHER" id="PTHR48012:SF19">
    <property type="entry name" value="MITOGEN-ACTIVATED PROTEIN KINASE KINASE KINASE KINASE 5"/>
    <property type="match status" value="1"/>
</dbReference>
<feature type="active site" description="Proton acceptor" evidence="10">
    <location>
        <position position="140"/>
    </location>
</feature>
<protein>
    <recommendedName>
        <fullName evidence="9">Mitogen-activated protein kinase kinase kinase kinase</fullName>
        <ecNumber evidence="9">2.7.11.1</ecNumber>
    </recommendedName>
</protein>
<dbReference type="InterPro" id="IPR021160">
    <property type="entry name" value="MAPKKKK"/>
</dbReference>
<dbReference type="GO" id="GO:0008349">
    <property type="term" value="F:MAP kinase kinase kinase kinase activity"/>
    <property type="evidence" value="ECO:0007669"/>
    <property type="project" value="InterPro"/>
</dbReference>
<dbReference type="PROSITE" id="PS50011">
    <property type="entry name" value="PROTEIN_KINASE_DOM"/>
    <property type="match status" value="1"/>
</dbReference>
<gene>
    <name evidence="16" type="primary">map4k5</name>
</gene>
<dbReference type="Pfam" id="PF00069">
    <property type="entry name" value="Pkinase"/>
    <property type="match status" value="1"/>
</dbReference>
<reference evidence="16" key="2">
    <citation type="submission" date="2025-08" db="UniProtKB">
        <authorList>
            <consortium name="Ensembl"/>
        </authorList>
    </citation>
    <scope>IDENTIFICATION</scope>
</reference>
<dbReference type="Gene3D" id="1.10.510.10">
    <property type="entry name" value="Transferase(Phosphotransferase) domain 1"/>
    <property type="match status" value="1"/>
</dbReference>
<feature type="compositionally biased region" description="Polar residues" evidence="13">
    <location>
        <begin position="411"/>
        <end position="428"/>
    </location>
</feature>
<evidence type="ECO:0000256" key="4">
    <source>
        <dbReference type="ARBA" id="ARBA00022553"/>
    </source>
</evidence>
<evidence type="ECO:0000256" key="6">
    <source>
        <dbReference type="ARBA" id="ARBA00022741"/>
    </source>
</evidence>
<evidence type="ECO:0000313" key="16">
    <source>
        <dbReference type="Ensembl" id="ENSSFAP00005041896.1"/>
    </source>
</evidence>
<dbReference type="AlphaFoldDB" id="A0A672IJD4"/>
<evidence type="ECO:0000256" key="12">
    <source>
        <dbReference type="PROSITE-ProRule" id="PRU10141"/>
    </source>
</evidence>
<sequence length="816" mass="92268">MDIFPRASDGILRKNPQHDFELIQRVGSGTYGDVYKARNIQTGELAAVKIIKLEPGDDFSIIQQEIFMVKECMHHNIVAYFGSYLCREKLWICMEYCGGGSLQDIYHVTGPLSELQIAYVSRETLQGLGYLHSKGKMHRDIKGANILLTDNGDVKLADFGVAAKITATIAKRKSFIGTPYWMAPEVAAVEKNGGYNQLCDIWAVGITSIELAELQPPMFDLHPMRALFLMSKSSFQPPKLKDKNKWSAAFHNFVKVSLTKNPKKRPTAEKLLSHVFVAQTGLTRRLALDLLDKMNNPDNHQHYVEVDDDDLEVTSTSVSHNHGKIISTFYSFLYTARMFKAFNINYHKLQFEPPLRKETEAHSEMVIITFSITHFSFCLKRLNFTMPVKQKLLYELGLNDERCLTVRRFPNSENGPSQAARRQSTPEQGNKVEHSSPDYLSASVSSPGLLSHASDPGEPQHSLSMGACFSKVFDGCPLKINCATSWIHPDTKDQYLIFGTEDGIYTLNLNELHEATMEQLFPRKCTWLYVINNNLMSLSGKTFQLYSHNLIGLFEQLKKPGLAAQFQTHRFPDKILPRRFALTTKIPDTKGCHKCCIVRNPYTGHKYLCGALQSGIVLLQWYEPMQRFMLIKHFDFPLPSPLKVFEMLVVPEQEYPLVCVAISQGSEPGQVVRFETINLNSCSSWFTEMGTSNQQVDAIHVTQLERDTVLVCLDQNLKIVNLQGRLKSNKKLASELSFDFCIASVVCLQDSVLAFWKHGMQGKSFKSNEVTQEISDPSRVFRLLGSDRVVVLESRPTDNPTALSNLYILAGHENSY</sequence>
<dbReference type="InterPro" id="IPR000719">
    <property type="entry name" value="Prot_kinase_dom"/>
</dbReference>
<feature type="region of interest" description="Disordered" evidence="13">
    <location>
        <begin position="407"/>
        <end position="458"/>
    </location>
</feature>
<evidence type="ECO:0000256" key="13">
    <source>
        <dbReference type="SAM" id="MobiDB-lite"/>
    </source>
</evidence>
<dbReference type="InterPro" id="IPR017441">
    <property type="entry name" value="Protein_kinase_ATP_BS"/>
</dbReference>
<dbReference type="SMART" id="SM00220">
    <property type="entry name" value="S_TKc"/>
    <property type="match status" value="1"/>
</dbReference>
<evidence type="ECO:0000256" key="2">
    <source>
        <dbReference type="ARBA" id="ARBA00008874"/>
    </source>
</evidence>
<dbReference type="GO" id="GO:0005737">
    <property type="term" value="C:cytoplasm"/>
    <property type="evidence" value="ECO:0007669"/>
    <property type="project" value="TreeGrafter"/>
</dbReference>
<dbReference type="SMART" id="SM00036">
    <property type="entry name" value="CNH"/>
    <property type="match status" value="1"/>
</dbReference>
<evidence type="ECO:0000256" key="9">
    <source>
        <dbReference type="PIRNR" id="PIRNR038172"/>
    </source>
</evidence>
<name>A0A672IJD4_SALFA</name>
<keyword evidence="4" id="KW-0597">Phosphoprotein</keyword>
<evidence type="ECO:0000313" key="17">
    <source>
        <dbReference type="Proteomes" id="UP000472267"/>
    </source>
</evidence>
<feature type="binding site" evidence="11 12">
    <location>
        <position position="49"/>
    </location>
    <ligand>
        <name>ATP</name>
        <dbReference type="ChEBI" id="CHEBI:30616"/>
    </ligand>
</feature>
<reference evidence="16" key="3">
    <citation type="submission" date="2025-09" db="UniProtKB">
        <authorList>
            <consortium name="Ensembl"/>
        </authorList>
    </citation>
    <scope>IDENTIFICATION</scope>
</reference>
<organism evidence="16 17">
    <name type="scientific">Salarias fasciatus</name>
    <name type="common">Jewelled blenny</name>
    <name type="synonym">Blennius fasciatus</name>
    <dbReference type="NCBI Taxonomy" id="181472"/>
    <lineage>
        <taxon>Eukaryota</taxon>
        <taxon>Metazoa</taxon>
        <taxon>Chordata</taxon>
        <taxon>Craniata</taxon>
        <taxon>Vertebrata</taxon>
        <taxon>Euteleostomi</taxon>
        <taxon>Actinopterygii</taxon>
        <taxon>Neopterygii</taxon>
        <taxon>Teleostei</taxon>
        <taxon>Neoteleostei</taxon>
        <taxon>Acanthomorphata</taxon>
        <taxon>Ovalentaria</taxon>
        <taxon>Blenniimorphae</taxon>
        <taxon>Blenniiformes</taxon>
        <taxon>Blennioidei</taxon>
        <taxon>Blenniidae</taxon>
        <taxon>Salariinae</taxon>
        <taxon>Salarias</taxon>
    </lineage>
</organism>
<feature type="domain" description="Protein kinase" evidence="14">
    <location>
        <begin position="20"/>
        <end position="277"/>
    </location>
</feature>
<evidence type="ECO:0000256" key="7">
    <source>
        <dbReference type="ARBA" id="ARBA00022777"/>
    </source>
</evidence>
<dbReference type="InterPro" id="IPR011009">
    <property type="entry name" value="Kinase-like_dom_sf"/>
</dbReference>
<evidence type="ECO:0000256" key="8">
    <source>
        <dbReference type="ARBA" id="ARBA00022840"/>
    </source>
</evidence>
<evidence type="ECO:0000259" key="15">
    <source>
        <dbReference type="PROSITE" id="PS50219"/>
    </source>
</evidence>
<comment type="cofactor">
    <cofactor evidence="1 9">
        <name>Mg(2+)</name>
        <dbReference type="ChEBI" id="CHEBI:18420"/>
    </cofactor>
</comment>
<feature type="domain" description="CNH" evidence="15">
    <location>
        <begin position="477"/>
        <end position="789"/>
    </location>
</feature>
<accession>A0A672IJD4</accession>
<dbReference type="PROSITE" id="PS50219">
    <property type="entry name" value="CNH"/>
    <property type="match status" value="1"/>
</dbReference>
<evidence type="ECO:0000256" key="3">
    <source>
        <dbReference type="ARBA" id="ARBA00022527"/>
    </source>
</evidence>
<proteinExistence type="inferred from homology"/>
<dbReference type="EC" id="2.7.11.1" evidence="9"/>
<dbReference type="PANTHER" id="PTHR48012">
    <property type="entry name" value="STERILE20-LIKE KINASE, ISOFORM B-RELATED"/>
    <property type="match status" value="1"/>
</dbReference>
<keyword evidence="7 9" id="KW-0418">Kinase</keyword>
<keyword evidence="3 9" id="KW-0723">Serine/threonine-protein kinase</keyword>
<dbReference type="Proteomes" id="UP000472267">
    <property type="component" value="Chromosome 19"/>
</dbReference>
<dbReference type="FunFam" id="1.10.510.10:FF:000031">
    <property type="entry name" value="Mitogen-activated protein kinase kinase kinase kinase"/>
    <property type="match status" value="1"/>
</dbReference>
<comment type="similarity">
    <text evidence="2 9">Belongs to the protein kinase superfamily. STE Ser/Thr protein kinase family. STE20 subfamily.</text>
</comment>
<reference evidence="16" key="1">
    <citation type="submission" date="2019-06" db="EMBL/GenBank/DDBJ databases">
        <authorList>
            <consortium name="Wellcome Sanger Institute Data Sharing"/>
        </authorList>
    </citation>
    <scope>NUCLEOTIDE SEQUENCE [LARGE SCALE GENOMIC DNA]</scope>
</reference>
<dbReference type="InterPro" id="IPR050629">
    <property type="entry name" value="STE20/SPS1-PAK"/>
</dbReference>
<keyword evidence="8 9" id="KW-0067">ATP-binding</keyword>